<evidence type="ECO:0000256" key="3">
    <source>
        <dbReference type="ARBA" id="ARBA00022833"/>
    </source>
</evidence>
<feature type="compositionally biased region" description="Basic and acidic residues" evidence="5">
    <location>
        <begin position="34"/>
        <end position="51"/>
    </location>
</feature>
<dbReference type="EMBL" id="JABELV010000281">
    <property type="protein sequence ID" value="KAG7527472.1"/>
    <property type="molecule type" value="Genomic_DNA"/>
</dbReference>
<dbReference type="GO" id="GO:0000423">
    <property type="term" value="P:mitophagy"/>
    <property type="evidence" value="ECO:0007669"/>
    <property type="project" value="TreeGrafter"/>
</dbReference>
<dbReference type="PANTHER" id="PTHR15090:SF0">
    <property type="entry name" value="SEQUESTOSOME-1"/>
    <property type="match status" value="1"/>
</dbReference>
<evidence type="ECO:0000256" key="4">
    <source>
        <dbReference type="PROSITE-ProRule" id="PRU00228"/>
    </source>
</evidence>
<comment type="caution">
    <text evidence="7">The sequence shown here is derived from an EMBL/GenBank/DDBJ whole genome shotgun (WGS) entry which is preliminary data.</text>
</comment>
<dbReference type="SUPFAM" id="SSF57850">
    <property type="entry name" value="RING/U-box"/>
    <property type="match status" value="2"/>
</dbReference>
<feature type="compositionally biased region" description="Low complexity" evidence="5">
    <location>
        <begin position="118"/>
        <end position="131"/>
    </location>
</feature>
<evidence type="ECO:0000256" key="5">
    <source>
        <dbReference type="SAM" id="MobiDB-lite"/>
    </source>
</evidence>
<accession>A0A8K0JEI3</accession>
<dbReference type="GO" id="GO:0007032">
    <property type="term" value="P:endosome organization"/>
    <property type="evidence" value="ECO:0007669"/>
    <property type="project" value="TreeGrafter"/>
</dbReference>
<evidence type="ECO:0000256" key="2">
    <source>
        <dbReference type="ARBA" id="ARBA00022771"/>
    </source>
</evidence>
<evidence type="ECO:0000259" key="6">
    <source>
        <dbReference type="PROSITE" id="PS50135"/>
    </source>
</evidence>
<feature type="region of interest" description="Disordered" evidence="5">
    <location>
        <begin position="286"/>
        <end position="327"/>
    </location>
</feature>
<dbReference type="Pfam" id="PF00569">
    <property type="entry name" value="ZZ"/>
    <property type="match status" value="1"/>
</dbReference>
<evidence type="ECO:0000313" key="8">
    <source>
        <dbReference type="Proteomes" id="UP000812966"/>
    </source>
</evidence>
<feature type="compositionally biased region" description="Acidic residues" evidence="5">
    <location>
        <begin position="60"/>
        <end position="98"/>
    </location>
</feature>
<keyword evidence="1" id="KW-0479">Metal-binding</keyword>
<feature type="domain" description="ZZ-type" evidence="6">
    <location>
        <begin position="157"/>
        <end position="210"/>
    </location>
</feature>
<gene>
    <name evidence="7" type="ORF">FFLO_06898</name>
</gene>
<dbReference type="GO" id="GO:0016235">
    <property type="term" value="C:aggresome"/>
    <property type="evidence" value="ECO:0007669"/>
    <property type="project" value="TreeGrafter"/>
</dbReference>
<keyword evidence="2 4" id="KW-0863">Zinc-finger</keyword>
<sequence>MIPLLADYVFRYPDGAKEVAKIDKWMGEGTYRYTDLERPVVKMPKLTKEEQEVFGSQDNENTDDSQSDQSQETEDAIVHDEAEDTDGSDTEGADLLEQESEHSEDGDNGDELDSANDEGASSRASVAAAESEGIDETGSIDAQETMNESAPALENHHVGVNCDGCGQEDIAGTRHKCKQCANYDLCTDCHSCASIIHPEHTWFKFAYPGDIGPETHERTRADLAVMLNGHPGVACAQCQNPQIYGIRYVCWTCERSFCERCHEEVTVICEVDNSGVPCCGFYIKEPPEGEADEEEPTEEGPGEEEDGAIDGAEDVNEDEVERPPQEFDCTPEIQRLAKLTNAVLLTCI</sequence>
<dbReference type="InterPro" id="IPR052260">
    <property type="entry name" value="Autophagy_Rcpt_SigReg"/>
</dbReference>
<dbReference type="GO" id="GO:0008270">
    <property type="term" value="F:zinc ion binding"/>
    <property type="evidence" value="ECO:0007669"/>
    <property type="project" value="UniProtKB-KW"/>
</dbReference>
<dbReference type="InterPro" id="IPR000433">
    <property type="entry name" value="Znf_ZZ"/>
</dbReference>
<protein>
    <recommendedName>
        <fullName evidence="6">ZZ-type domain-containing protein</fullName>
    </recommendedName>
</protein>
<dbReference type="GO" id="GO:0070530">
    <property type="term" value="F:K63-linked polyubiquitin modification-dependent protein binding"/>
    <property type="evidence" value="ECO:0007669"/>
    <property type="project" value="TreeGrafter"/>
</dbReference>
<evidence type="ECO:0000256" key="1">
    <source>
        <dbReference type="ARBA" id="ARBA00022723"/>
    </source>
</evidence>
<proteinExistence type="predicted"/>
<dbReference type="GO" id="GO:0035973">
    <property type="term" value="P:aggrephagy"/>
    <property type="evidence" value="ECO:0007669"/>
    <property type="project" value="TreeGrafter"/>
</dbReference>
<dbReference type="PROSITE" id="PS50135">
    <property type="entry name" value="ZF_ZZ_2"/>
    <property type="match status" value="1"/>
</dbReference>
<dbReference type="AlphaFoldDB" id="A0A8K0JEI3"/>
<dbReference type="SMART" id="SM00291">
    <property type="entry name" value="ZnF_ZZ"/>
    <property type="match status" value="1"/>
</dbReference>
<dbReference type="Proteomes" id="UP000812966">
    <property type="component" value="Unassembled WGS sequence"/>
</dbReference>
<feature type="compositionally biased region" description="Acidic residues" evidence="5">
    <location>
        <begin position="288"/>
        <end position="320"/>
    </location>
</feature>
<dbReference type="InterPro" id="IPR043145">
    <property type="entry name" value="Znf_ZZ_sf"/>
</dbReference>
<organism evidence="7 8">
    <name type="scientific">Filobasidium floriforme</name>
    <dbReference type="NCBI Taxonomy" id="5210"/>
    <lineage>
        <taxon>Eukaryota</taxon>
        <taxon>Fungi</taxon>
        <taxon>Dikarya</taxon>
        <taxon>Basidiomycota</taxon>
        <taxon>Agaricomycotina</taxon>
        <taxon>Tremellomycetes</taxon>
        <taxon>Filobasidiales</taxon>
        <taxon>Filobasidiaceae</taxon>
        <taxon>Filobasidium</taxon>
    </lineage>
</organism>
<keyword evidence="3" id="KW-0862">Zinc</keyword>
<reference evidence="7" key="1">
    <citation type="submission" date="2020-04" db="EMBL/GenBank/DDBJ databases">
        <title>Analysis of mating type loci in Filobasidium floriforme.</title>
        <authorList>
            <person name="Nowrousian M."/>
        </authorList>
    </citation>
    <scope>NUCLEOTIDE SEQUENCE</scope>
    <source>
        <strain evidence="7">CBS 6242</strain>
    </source>
</reference>
<dbReference type="GO" id="GO:0044753">
    <property type="term" value="C:amphisome"/>
    <property type="evidence" value="ECO:0007669"/>
    <property type="project" value="TreeGrafter"/>
</dbReference>
<dbReference type="PANTHER" id="PTHR15090">
    <property type="entry name" value="SEQUESTOSOME 1-RELATED"/>
    <property type="match status" value="1"/>
</dbReference>
<evidence type="ECO:0000313" key="7">
    <source>
        <dbReference type="EMBL" id="KAG7527472.1"/>
    </source>
</evidence>
<dbReference type="OrthoDB" id="661148at2759"/>
<feature type="region of interest" description="Disordered" evidence="5">
    <location>
        <begin position="33"/>
        <end position="137"/>
    </location>
</feature>
<name>A0A8K0JEI3_9TREE</name>
<feature type="compositionally biased region" description="Acidic residues" evidence="5">
    <location>
        <begin position="106"/>
        <end position="116"/>
    </location>
</feature>
<dbReference type="GO" id="GO:0005080">
    <property type="term" value="F:protein kinase C binding"/>
    <property type="evidence" value="ECO:0007669"/>
    <property type="project" value="TreeGrafter"/>
</dbReference>
<keyword evidence="8" id="KW-1185">Reference proteome</keyword>
<dbReference type="Gene3D" id="3.30.60.90">
    <property type="match status" value="1"/>
</dbReference>